<evidence type="ECO:0000256" key="1">
    <source>
        <dbReference type="ARBA" id="ARBA00022679"/>
    </source>
</evidence>
<dbReference type="InterPro" id="IPR012337">
    <property type="entry name" value="RNaseH-like_sf"/>
</dbReference>
<dbReference type="GO" id="GO:0005829">
    <property type="term" value="C:cytosol"/>
    <property type="evidence" value="ECO:0007669"/>
    <property type="project" value="TreeGrafter"/>
</dbReference>
<dbReference type="CDD" id="cd06130">
    <property type="entry name" value="DNA_pol_III_epsilon_like"/>
    <property type="match status" value="1"/>
</dbReference>
<evidence type="ECO:0000256" key="3">
    <source>
        <dbReference type="ARBA" id="ARBA00022705"/>
    </source>
</evidence>
<dbReference type="InterPro" id="IPR006054">
    <property type="entry name" value="DnaQ"/>
</dbReference>
<reference evidence="9" key="1">
    <citation type="submission" date="2023-01" db="EMBL/GenBank/DDBJ databases">
        <title>Oxazolidinone resistance genes in florfenicol resistant enterococci from beef cattle and veal calves at slaughter.</title>
        <authorList>
            <person name="Biggel M."/>
        </authorList>
    </citation>
    <scope>NUCLEOTIDE SEQUENCE</scope>
    <source>
        <strain evidence="9">K204-1</strain>
    </source>
</reference>
<keyword evidence="2" id="KW-0548">Nucleotidyltransferase</keyword>
<name>A0AAF0BCW4_9ENTE</name>
<keyword evidence="4" id="KW-0540">Nuclease</keyword>
<dbReference type="Proteomes" id="UP001179600">
    <property type="component" value="Chromosome"/>
</dbReference>
<dbReference type="EMBL" id="CP116507">
    <property type="protein sequence ID" value="WCG23118.1"/>
    <property type="molecule type" value="Genomic_DNA"/>
</dbReference>
<evidence type="ECO:0000256" key="7">
    <source>
        <dbReference type="ARBA" id="ARBA00070925"/>
    </source>
</evidence>
<dbReference type="GO" id="GO:0003887">
    <property type="term" value="F:DNA-directed DNA polymerase activity"/>
    <property type="evidence" value="ECO:0007669"/>
    <property type="project" value="UniProtKB-KW"/>
</dbReference>
<dbReference type="GO" id="GO:0006260">
    <property type="term" value="P:DNA replication"/>
    <property type="evidence" value="ECO:0007669"/>
    <property type="project" value="UniProtKB-KW"/>
</dbReference>
<evidence type="ECO:0000313" key="10">
    <source>
        <dbReference type="Proteomes" id="UP001179600"/>
    </source>
</evidence>
<evidence type="ECO:0000256" key="4">
    <source>
        <dbReference type="ARBA" id="ARBA00022722"/>
    </source>
</evidence>
<protein>
    <recommendedName>
        <fullName evidence="7">DNA polymerase III polC-type</fullName>
    </recommendedName>
</protein>
<keyword evidence="5 9" id="KW-0378">Hydrolase</keyword>
<sequence>MNFIALDFETANQKRHSACSIALVVVQDNQLVGRYYSLIQPQTDFHWRNIQVHGITPEMVKDAPTFKEVWQDIEPLFQPDHLIVAHNAAFDNGVLRHTLAHHGLAQPYYQSLCTVTASRRLMPELENHKLNTLCQAIGIPLEHHHHALDDAIASAQILLHLNQYFPTSELEKTVKIIS</sequence>
<dbReference type="AlphaFoldDB" id="A0AAF0BCW4"/>
<organism evidence="9 10">
    <name type="scientific">Vagococcus lutrae</name>
    <dbReference type="NCBI Taxonomy" id="81947"/>
    <lineage>
        <taxon>Bacteria</taxon>
        <taxon>Bacillati</taxon>
        <taxon>Bacillota</taxon>
        <taxon>Bacilli</taxon>
        <taxon>Lactobacillales</taxon>
        <taxon>Enterococcaceae</taxon>
        <taxon>Vagococcus</taxon>
    </lineage>
</organism>
<dbReference type="SMART" id="SM00479">
    <property type="entry name" value="EXOIII"/>
    <property type="match status" value="1"/>
</dbReference>
<keyword evidence="5 9" id="KW-0269">Exonuclease</keyword>
<accession>A0AAF0BCW4</accession>
<dbReference type="InterPro" id="IPR013520">
    <property type="entry name" value="Ribonucl_H"/>
</dbReference>
<dbReference type="PANTHER" id="PTHR30231:SF42">
    <property type="entry name" value="EXONUCLEASE"/>
    <property type="match status" value="1"/>
</dbReference>
<feature type="domain" description="Exonuclease" evidence="8">
    <location>
        <begin position="2"/>
        <end position="167"/>
    </location>
</feature>
<keyword evidence="1" id="KW-0808">Transferase</keyword>
<dbReference type="FunFam" id="3.30.420.10:FF:000045">
    <property type="entry name" value="3'-5' exonuclease DinG"/>
    <property type="match status" value="1"/>
</dbReference>
<dbReference type="Pfam" id="PF00929">
    <property type="entry name" value="RNase_T"/>
    <property type="match status" value="1"/>
</dbReference>
<dbReference type="RefSeq" id="WP_222316995.1">
    <property type="nucleotide sequence ID" value="NZ_CP081833.1"/>
</dbReference>
<evidence type="ECO:0000256" key="6">
    <source>
        <dbReference type="ARBA" id="ARBA00022932"/>
    </source>
</evidence>
<gene>
    <name evidence="9" type="ORF">PML95_02445</name>
</gene>
<evidence type="ECO:0000256" key="2">
    <source>
        <dbReference type="ARBA" id="ARBA00022695"/>
    </source>
</evidence>
<evidence type="ECO:0000313" key="9">
    <source>
        <dbReference type="EMBL" id="WCG23118.1"/>
    </source>
</evidence>
<evidence type="ECO:0000256" key="5">
    <source>
        <dbReference type="ARBA" id="ARBA00022839"/>
    </source>
</evidence>
<dbReference type="GO" id="GO:0003677">
    <property type="term" value="F:DNA binding"/>
    <property type="evidence" value="ECO:0007669"/>
    <property type="project" value="InterPro"/>
</dbReference>
<dbReference type="InterPro" id="IPR036397">
    <property type="entry name" value="RNaseH_sf"/>
</dbReference>
<dbReference type="NCBIfam" id="TIGR00573">
    <property type="entry name" value="dnaq"/>
    <property type="match status" value="1"/>
</dbReference>
<evidence type="ECO:0000259" key="8">
    <source>
        <dbReference type="SMART" id="SM00479"/>
    </source>
</evidence>
<keyword evidence="3" id="KW-0235">DNA replication</keyword>
<dbReference type="SUPFAM" id="SSF53098">
    <property type="entry name" value="Ribonuclease H-like"/>
    <property type="match status" value="1"/>
</dbReference>
<proteinExistence type="predicted"/>
<dbReference type="GO" id="GO:0008408">
    <property type="term" value="F:3'-5' exonuclease activity"/>
    <property type="evidence" value="ECO:0007669"/>
    <property type="project" value="TreeGrafter"/>
</dbReference>
<dbReference type="Gene3D" id="3.30.420.10">
    <property type="entry name" value="Ribonuclease H-like superfamily/Ribonuclease H"/>
    <property type="match status" value="1"/>
</dbReference>
<keyword evidence="6" id="KW-0239">DNA-directed DNA polymerase</keyword>
<dbReference type="PANTHER" id="PTHR30231">
    <property type="entry name" value="DNA POLYMERASE III SUBUNIT EPSILON"/>
    <property type="match status" value="1"/>
</dbReference>